<reference evidence="4 5" key="1">
    <citation type="submission" date="2019-03" db="EMBL/GenBank/DDBJ databases">
        <title>Genomic Encyclopedia of Type Strains, Phase IV (KMG-IV): sequencing the most valuable type-strain genomes for metagenomic binning, comparative biology and taxonomic classification.</title>
        <authorList>
            <person name="Goeker M."/>
        </authorList>
    </citation>
    <scope>NUCLEOTIDE SEQUENCE [LARGE SCALE GENOMIC DNA]</scope>
    <source>
        <strain evidence="4 5">DSM 13587</strain>
    </source>
</reference>
<keyword evidence="5" id="KW-1185">Reference proteome</keyword>
<comment type="caution">
    <text evidence="4">The sequence shown here is derived from an EMBL/GenBank/DDBJ whole genome shotgun (WGS) entry which is preliminary data.</text>
</comment>
<evidence type="ECO:0000313" key="4">
    <source>
        <dbReference type="EMBL" id="TCT23797.1"/>
    </source>
</evidence>
<sequence>MTPHWTQQLARALHDGRTTTLPESRLDALLLWLSNPENPHAADLDAAISHVGLTRLQASERAYELLDQLLFEHAGPPSARTLGLTANTDPALTKQRYRRLIQVYHPDRHSDHNDWATRRTERINLAFSACQGQTGTASGRASASASDARPSGYRAVLETLWSMAASRLRHAWDLTAPFPRWRLAGLGALGLLLIGLFLSFDEPPPVRPVAMPVPSNSIQAAPSNQRPNSAARPTERREIDEAAVSDTKPPAPAPTESVPAIRTAESRPPAEVHDTEPSAPAPPPDDQERSRDIAASAPAPAPDPAVSPPPAPPASSAPQTAVIPALPDRSPPPVPEQTAPREPRLAIPPAPSPSQPISPTPPSPPALAQRMPLTTPSAPGGLSAAIDCRSVPELLGRFQQAYDAGDLERLMALYSPAARENNFDTWFGIRQTYAAWFSQTAVRRIRFEQLRVQPTANGERCAATAFFQVAYLDAQGGLTNQNGVIEFLFEPRGAELLLLRVRY</sequence>
<name>A0A4R3N5S1_9GAMM</name>
<proteinExistence type="predicted"/>
<dbReference type="OrthoDB" id="5764486at2"/>
<feature type="compositionally biased region" description="Pro residues" evidence="2">
    <location>
        <begin position="299"/>
        <end position="315"/>
    </location>
</feature>
<dbReference type="CDD" id="cd06257">
    <property type="entry name" value="DnaJ"/>
    <property type="match status" value="1"/>
</dbReference>
<organism evidence="4 5">
    <name type="scientific">Thiobaca trueperi</name>
    <dbReference type="NCBI Taxonomy" id="127458"/>
    <lineage>
        <taxon>Bacteria</taxon>
        <taxon>Pseudomonadati</taxon>
        <taxon>Pseudomonadota</taxon>
        <taxon>Gammaproteobacteria</taxon>
        <taxon>Chromatiales</taxon>
        <taxon>Chromatiaceae</taxon>
        <taxon>Thiobaca</taxon>
    </lineage>
</organism>
<dbReference type="InterPro" id="IPR032710">
    <property type="entry name" value="NTF2-like_dom_sf"/>
</dbReference>
<dbReference type="PROSITE" id="PS50076">
    <property type="entry name" value="DNAJ_2"/>
    <property type="match status" value="1"/>
</dbReference>
<dbReference type="SUPFAM" id="SSF54427">
    <property type="entry name" value="NTF2-like"/>
    <property type="match status" value="1"/>
</dbReference>
<feature type="region of interest" description="Disordered" evidence="2">
    <location>
        <begin position="210"/>
        <end position="381"/>
    </location>
</feature>
<dbReference type="RefSeq" id="WP_132974902.1">
    <property type="nucleotide sequence ID" value="NZ_SMAO01000001.1"/>
</dbReference>
<dbReference type="Proteomes" id="UP000295717">
    <property type="component" value="Unassembled WGS sequence"/>
</dbReference>
<feature type="compositionally biased region" description="Basic and acidic residues" evidence="2">
    <location>
        <begin position="264"/>
        <end position="276"/>
    </location>
</feature>
<feature type="domain" description="J" evidence="3">
    <location>
        <begin position="77"/>
        <end position="135"/>
    </location>
</feature>
<dbReference type="AlphaFoldDB" id="A0A4R3N5S1"/>
<dbReference type="EMBL" id="SMAO01000001">
    <property type="protein sequence ID" value="TCT23797.1"/>
    <property type="molecule type" value="Genomic_DNA"/>
</dbReference>
<dbReference type="PRINTS" id="PR01217">
    <property type="entry name" value="PRICHEXTENSN"/>
</dbReference>
<dbReference type="InterPro" id="IPR001623">
    <property type="entry name" value="DnaJ_domain"/>
</dbReference>
<feature type="compositionally biased region" description="Pro residues" evidence="2">
    <location>
        <begin position="346"/>
        <end position="365"/>
    </location>
</feature>
<gene>
    <name evidence="4" type="ORF">EDC35_101110</name>
</gene>
<protein>
    <recommendedName>
        <fullName evidence="3">J domain-containing protein</fullName>
    </recommendedName>
</protein>
<dbReference type="Gene3D" id="1.10.287.110">
    <property type="entry name" value="DnaJ domain"/>
    <property type="match status" value="1"/>
</dbReference>
<evidence type="ECO:0000256" key="2">
    <source>
        <dbReference type="SAM" id="MobiDB-lite"/>
    </source>
</evidence>
<evidence type="ECO:0000313" key="5">
    <source>
        <dbReference type="Proteomes" id="UP000295717"/>
    </source>
</evidence>
<dbReference type="Gene3D" id="3.10.450.50">
    <property type="match status" value="1"/>
</dbReference>
<dbReference type="InterPro" id="IPR036869">
    <property type="entry name" value="J_dom_sf"/>
</dbReference>
<feature type="compositionally biased region" description="Polar residues" evidence="2">
    <location>
        <begin position="215"/>
        <end position="228"/>
    </location>
</feature>
<dbReference type="SUPFAM" id="SSF46565">
    <property type="entry name" value="Chaperone J-domain"/>
    <property type="match status" value="1"/>
</dbReference>
<evidence type="ECO:0000256" key="1">
    <source>
        <dbReference type="ARBA" id="ARBA00023186"/>
    </source>
</evidence>
<evidence type="ECO:0000259" key="3">
    <source>
        <dbReference type="PROSITE" id="PS50076"/>
    </source>
</evidence>
<keyword evidence="1" id="KW-0143">Chaperone</keyword>
<accession>A0A4R3N5S1</accession>